<dbReference type="InterPro" id="IPR001394">
    <property type="entry name" value="Peptidase_C19_UCH"/>
</dbReference>
<evidence type="ECO:0000313" key="14">
    <source>
        <dbReference type="EMBL" id="NXE55560.1"/>
    </source>
</evidence>
<reference evidence="14 15" key="1">
    <citation type="submission" date="2019-09" db="EMBL/GenBank/DDBJ databases">
        <title>Bird 10,000 Genomes (B10K) Project - Family phase.</title>
        <authorList>
            <person name="Zhang G."/>
        </authorList>
    </citation>
    <scope>NUCLEOTIDE SEQUENCE [LARGE SCALE GENOMIC DNA]</scope>
    <source>
        <strain evidence="14">B10K-LSUMZ-50683</strain>
        <tissue evidence="14">Muscle</tissue>
    </source>
</reference>
<proteinExistence type="predicted"/>
<evidence type="ECO:0000256" key="5">
    <source>
        <dbReference type="ARBA" id="ARBA00022670"/>
    </source>
</evidence>
<accession>A0A7K8NQD3</accession>
<feature type="compositionally biased region" description="Basic and acidic residues" evidence="12">
    <location>
        <begin position="99"/>
        <end position="112"/>
    </location>
</feature>
<keyword evidence="4" id="KW-1017">Isopeptide bond</keyword>
<dbReference type="GO" id="GO:0043161">
    <property type="term" value="P:proteasome-mediated ubiquitin-dependent protein catabolic process"/>
    <property type="evidence" value="ECO:0007669"/>
    <property type="project" value="InterPro"/>
</dbReference>
<evidence type="ECO:0000256" key="12">
    <source>
        <dbReference type="SAM" id="MobiDB-lite"/>
    </source>
</evidence>
<dbReference type="Proteomes" id="UP000524187">
    <property type="component" value="Unassembled WGS sequence"/>
</dbReference>
<feature type="region of interest" description="Disordered" evidence="12">
    <location>
        <begin position="98"/>
        <end position="120"/>
    </location>
</feature>
<dbReference type="PANTHER" id="PTHR43982">
    <property type="entry name" value="UBIQUITIN CARBOXYL-TERMINAL HYDROLASE"/>
    <property type="match status" value="1"/>
</dbReference>
<comment type="subcellular location">
    <subcellularLocation>
        <location evidence="2">Nucleus</location>
    </subcellularLocation>
</comment>
<keyword evidence="9" id="KW-0832">Ubl conjugation</keyword>
<evidence type="ECO:0000256" key="10">
    <source>
        <dbReference type="ARBA" id="ARBA00023242"/>
    </source>
</evidence>
<dbReference type="GO" id="GO:0005634">
    <property type="term" value="C:nucleus"/>
    <property type="evidence" value="ECO:0007669"/>
    <property type="project" value="UniProtKB-SubCell"/>
</dbReference>
<evidence type="ECO:0000256" key="7">
    <source>
        <dbReference type="ARBA" id="ARBA00022801"/>
    </source>
</evidence>
<dbReference type="InterPro" id="IPR028889">
    <property type="entry name" value="USP"/>
</dbReference>
<dbReference type="CDD" id="cd20487">
    <property type="entry name" value="USP28_C"/>
    <property type="match status" value="1"/>
</dbReference>
<dbReference type="FunFam" id="3.90.70.10:FF:000004">
    <property type="entry name" value="Putative ubiquitin carboxyl-terminal hydrolase 25"/>
    <property type="match status" value="1"/>
</dbReference>
<dbReference type="SUPFAM" id="SSF54001">
    <property type="entry name" value="Cysteine proteinases"/>
    <property type="match status" value="1"/>
</dbReference>
<evidence type="ECO:0000256" key="6">
    <source>
        <dbReference type="ARBA" id="ARBA00022786"/>
    </source>
</evidence>
<dbReference type="GO" id="GO:0061136">
    <property type="term" value="P:regulation of proteasomal protein catabolic process"/>
    <property type="evidence" value="ECO:0007669"/>
    <property type="project" value="TreeGrafter"/>
</dbReference>
<evidence type="ECO:0000259" key="13">
    <source>
        <dbReference type="PROSITE" id="PS50235"/>
    </source>
</evidence>
<feature type="region of interest" description="Disordered" evidence="12">
    <location>
        <begin position="449"/>
        <end position="469"/>
    </location>
</feature>
<dbReference type="InterPro" id="IPR018200">
    <property type="entry name" value="USP_CS"/>
</dbReference>
<dbReference type="Pfam" id="PF21909">
    <property type="entry name" value="USP_UIM_N"/>
    <property type="match status" value="1"/>
</dbReference>
<dbReference type="PROSITE" id="PS00972">
    <property type="entry name" value="USP_1"/>
    <property type="match status" value="1"/>
</dbReference>
<dbReference type="GO" id="GO:0070628">
    <property type="term" value="F:proteasome binding"/>
    <property type="evidence" value="ECO:0007669"/>
    <property type="project" value="TreeGrafter"/>
</dbReference>
<keyword evidence="5" id="KW-0645">Protease</keyword>
<evidence type="ECO:0000256" key="11">
    <source>
        <dbReference type="SAM" id="Coils"/>
    </source>
</evidence>
<evidence type="ECO:0000256" key="1">
    <source>
        <dbReference type="ARBA" id="ARBA00000707"/>
    </source>
</evidence>
<dbReference type="Gene3D" id="3.90.70.10">
    <property type="entry name" value="Cysteine proteinases"/>
    <property type="match status" value="1"/>
</dbReference>
<dbReference type="Pfam" id="PF00443">
    <property type="entry name" value="UCH"/>
    <property type="match status" value="1"/>
</dbReference>
<dbReference type="Pfam" id="PF22566">
    <property type="entry name" value="UBA_8"/>
    <property type="match status" value="1"/>
</dbReference>
<feature type="compositionally biased region" description="Polar residues" evidence="12">
    <location>
        <begin position="487"/>
        <end position="500"/>
    </location>
</feature>
<dbReference type="InterPro" id="IPR038765">
    <property type="entry name" value="Papain-like_cys_pep_sf"/>
</dbReference>
<feature type="region of interest" description="Disordered" evidence="12">
    <location>
        <begin position="691"/>
        <end position="715"/>
    </location>
</feature>
<dbReference type="EMBL" id="VWPT01000268">
    <property type="protein sequence ID" value="NXE55560.1"/>
    <property type="molecule type" value="Genomic_DNA"/>
</dbReference>
<keyword evidence="7 14" id="KW-0378">Hydrolase</keyword>
<dbReference type="AlphaFoldDB" id="A0A7K8NQD3"/>
<organism evidence="14 15">
    <name type="scientific">Casuarius casuarius</name>
    <name type="common">Southern cassowary</name>
    <name type="synonym">Struthio casuarius</name>
    <dbReference type="NCBI Taxonomy" id="8787"/>
    <lineage>
        <taxon>Eukaryota</taxon>
        <taxon>Metazoa</taxon>
        <taxon>Chordata</taxon>
        <taxon>Craniata</taxon>
        <taxon>Vertebrata</taxon>
        <taxon>Euteleostomi</taxon>
        <taxon>Archelosauria</taxon>
        <taxon>Archosauria</taxon>
        <taxon>Dinosauria</taxon>
        <taxon>Saurischia</taxon>
        <taxon>Theropoda</taxon>
        <taxon>Coelurosauria</taxon>
        <taxon>Aves</taxon>
        <taxon>Palaeognathae</taxon>
        <taxon>Casuariiformes</taxon>
        <taxon>Casuariidae</taxon>
        <taxon>Casuarius</taxon>
    </lineage>
</organism>
<dbReference type="InterPro" id="IPR054109">
    <property type="entry name" value="UBA_8"/>
</dbReference>
<evidence type="ECO:0000313" key="15">
    <source>
        <dbReference type="Proteomes" id="UP000524187"/>
    </source>
</evidence>
<comment type="caution">
    <text evidence="14">The sequence shown here is derived from an EMBL/GenBank/DDBJ whole genome shotgun (WGS) entry which is preliminary data.</text>
</comment>
<dbReference type="InterPro" id="IPR044635">
    <property type="entry name" value="UBP14-like"/>
</dbReference>
<name>A0A7K8NQD3_CASCA</name>
<dbReference type="CDD" id="cd14355">
    <property type="entry name" value="UBA_UBP28"/>
    <property type="match status" value="1"/>
</dbReference>
<feature type="region of interest" description="Disordered" evidence="12">
    <location>
        <begin position="487"/>
        <end position="508"/>
    </location>
</feature>
<keyword evidence="6" id="KW-0833">Ubl conjugation pathway</keyword>
<feature type="non-terminal residue" evidence="14">
    <location>
        <position position="1"/>
    </location>
</feature>
<feature type="non-terminal residue" evidence="14">
    <location>
        <position position="1031"/>
    </location>
</feature>
<keyword evidence="11" id="KW-0175">Coiled coil</keyword>
<comment type="catalytic activity">
    <reaction evidence="1">
        <text>Thiol-dependent hydrolysis of ester, thioester, amide, peptide and isopeptide bonds formed by the C-terminal Gly of ubiquitin (a 76-residue protein attached to proteins as an intracellular targeting signal).</text>
        <dbReference type="EC" id="3.4.19.12"/>
    </reaction>
</comment>
<dbReference type="InterPro" id="IPR054108">
    <property type="entry name" value="USP25/28_UIM"/>
</dbReference>
<dbReference type="PANTHER" id="PTHR43982:SF6">
    <property type="entry name" value="UBIQUITIN CARBOXYL-TERMINAL HYDROLASE 2-RELATED"/>
    <property type="match status" value="1"/>
</dbReference>
<evidence type="ECO:0000256" key="9">
    <source>
        <dbReference type="ARBA" id="ARBA00022843"/>
    </source>
</evidence>
<feature type="domain" description="USP" evidence="13">
    <location>
        <begin position="139"/>
        <end position="630"/>
    </location>
</feature>
<keyword evidence="10" id="KW-0539">Nucleus</keyword>
<gene>
    <name evidence="14" type="primary">Usp28</name>
    <name evidence="14" type="ORF">CASCAS_R08372</name>
</gene>
<dbReference type="CDD" id="cd02665">
    <property type="entry name" value="Peptidase_C19I"/>
    <property type="match status" value="1"/>
</dbReference>
<evidence type="ECO:0000256" key="4">
    <source>
        <dbReference type="ARBA" id="ARBA00022499"/>
    </source>
</evidence>
<protein>
    <recommendedName>
        <fullName evidence="3">ubiquitinyl hydrolase 1</fullName>
        <ecNumber evidence="3">3.4.19.12</ecNumber>
    </recommendedName>
</protein>
<evidence type="ECO:0000256" key="3">
    <source>
        <dbReference type="ARBA" id="ARBA00012759"/>
    </source>
</evidence>
<dbReference type="EC" id="3.4.19.12" evidence="3"/>
<dbReference type="GO" id="GO:0016579">
    <property type="term" value="P:protein deubiquitination"/>
    <property type="evidence" value="ECO:0007669"/>
    <property type="project" value="InterPro"/>
</dbReference>
<dbReference type="Gene3D" id="1.10.8.10">
    <property type="entry name" value="DNA helicase RuvA subunit, C-terminal domain"/>
    <property type="match status" value="1"/>
</dbReference>
<dbReference type="InterPro" id="IPR009060">
    <property type="entry name" value="UBA-like_sf"/>
</dbReference>
<evidence type="ECO:0000256" key="8">
    <source>
        <dbReference type="ARBA" id="ARBA00022807"/>
    </source>
</evidence>
<dbReference type="SUPFAM" id="SSF46934">
    <property type="entry name" value="UBA-like"/>
    <property type="match status" value="1"/>
</dbReference>
<feature type="compositionally biased region" description="Polar residues" evidence="12">
    <location>
        <begin position="697"/>
        <end position="715"/>
    </location>
</feature>
<keyword evidence="15" id="KW-1185">Reference proteome</keyword>
<dbReference type="PROSITE" id="PS50235">
    <property type="entry name" value="USP_3"/>
    <property type="match status" value="1"/>
</dbReference>
<evidence type="ECO:0000256" key="2">
    <source>
        <dbReference type="ARBA" id="ARBA00004123"/>
    </source>
</evidence>
<dbReference type="GO" id="GO:0004843">
    <property type="term" value="F:cysteine-type deubiquitinase activity"/>
    <property type="evidence" value="ECO:0007669"/>
    <property type="project" value="UniProtKB-EC"/>
</dbReference>
<keyword evidence="8" id="KW-0788">Thiol protease</keyword>
<sequence length="1031" mass="117724">DCQMLLNQLREITGIQDSAFLHAALKAANGDLMEAVSFLTEEHAQEPTQNAAAAEPSTWEGSAVGKQLPPNGTALTPNNKDDLQAVVAFSVLESPKAQAAEREEAHPAENKNRSKRKRCEVWGENPKQNDWRRVGDWPVGMKNIGNTCWFSAVIQSLFQLPEFRRLVLGYSLPQSVLENCRSRTGKRNIAFMQELQCLFALMLGTHRKFVDPSAALELLRDAFRSAEEQQQDVSEFTHKLLDWLEDAFQLAVDVNSPGDKSENPMVQLFYGTFLTEGVHEGNTFSKIETFGQYPLQVNGYRNLNECLEGAMVEGEMDEETAAQSVKYGQERWFTKLPPVLTFELSRFEFNQSLGQPEKIHTRLEFPQTIYMDRYLYSSKELIQMKREEIKRLKEKIVILQQKLEKYLKYGSGPTRFPLPDMLQYVLEFITTKPAVVISSAHDSRTTVLQSQAESHVSDGLSQQNSILETKNTKRTEDTAFFLANSSPQQKLSTPLQSSDSPAEISDRPAPHMVSEEEMNLVRTCLQRWRNEIEQDMQDLKDSMARINLSIEQMYCDPLLQQVPYRLHAVLVHEGQANAGHYWAYIYDQPRKSWLKYNDISVTESSWEELERDSFGGLKNASAYCLMYISDKVSHFVADEDDDSELGQFQKEVEALPPELKHYIQEDNWRLEQEAEEWEEEQSCKIPQIEPSPAFESQDLSSESGPDQSSVCEQSMRSLSSEHAMIAKEQTAQAIANTADAYEKNGVEAALCEAFHEEYSRLYLLAKETPTPQNDARLQHVLIYFLQNNAPKQVVERTLLEQFADKNLSYDESRSISIMKVARAKLREIGPDDVDMEEYKRWHEDYSLFRKVSVYLLTGLELYQNRKYQESLTYLVYAYQSNTTLLMKGPNRGVNESLIALYRRKCLLKLNDVAASLFVSSEDARVAEGINILNELIIPCMHLIINNDISKDDLDAIEVMRNRWCSYLGREDMDANLQLKLGELLPRLLDCSAEVIVLKEPPKIRPNSPYDLCSRFAAVMESIHGASTVTVK</sequence>
<dbReference type="PROSITE" id="PS00973">
    <property type="entry name" value="USP_2"/>
    <property type="match status" value="1"/>
</dbReference>
<feature type="coiled-coil region" evidence="11">
    <location>
        <begin position="382"/>
        <end position="409"/>
    </location>
</feature>
<dbReference type="Gene3D" id="6.10.250.1720">
    <property type="match status" value="1"/>
</dbReference>